<proteinExistence type="predicted"/>
<feature type="region of interest" description="Disordered" evidence="1">
    <location>
        <begin position="42"/>
        <end position="86"/>
    </location>
</feature>
<evidence type="ECO:0000313" key="2">
    <source>
        <dbReference type="EMBL" id="KAE9280856.1"/>
    </source>
</evidence>
<name>A0A6A4BYN9_9STRA</name>
<reference evidence="2 3" key="1">
    <citation type="submission" date="2018-08" db="EMBL/GenBank/DDBJ databases">
        <title>Genomic investigation of the strawberry pathogen Phytophthora fragariae indicates pathogenicity is determined by transcriptional variation in three key races.</title>
        <authorList>
            <person name="Adams T.M."/>
            <person name="Armitage A.D."/>
            <person name="Sobczyk M.K."/>
            <person name="Bates H.J."/>
            <person name="Dunwell J.M."/>
            <person name="Nellist C.F."/>
            <person name="Harrison R.J."/>
        </authorList>
    </citation>
    <scope>NUCLEOTIDE SEQUENCE [LARGE SCALE GENOMIC DNA]</scope>
    <source>
        <strain evidence="2 3">SCRP333</strain>
    </source>
</reference>
<evidence type="ECO:0000313" key="3">
    <source>
        <dbReference type="Proteomes" id="UP000434957"/>
    </source>
</evidence>
<feature type="compositionally biased region" description="Low complexity" evidence="1">
    <location>
        <begin position="76"/>
        <end position="86"/>
    </location>
</feature>
<dbReference type="Proteomes" id="UP000434957">
    <property type="component" value="Unassembled WGS sequence"/>
</dbReference>
<protein>
    <submittedName>
        <fullName evidence="2">Uncharacterized protein</fullName>
    </submittedName>
</protein>
<gene>
    <name evidence="2" type="ORF">PR003_g27841</name>
</gene>
<comment type="caution">
    <text evidence="2">The sequence shown here is derived from an EMBL/GenBank/DDBJ whole genome shotgun (WGS) entry which is preliminary data.</text>
</comment>
<organism evidence="2 3">
    <name type="scientific">Phytophthora rubi</name>
    <dbReference type="NCBI Taxonomy" id="129364"/>
    <lineage>
        <taxon>Eukaryota</taxon>
        <taxon>Sar</taxon>
        <taxon>Stramenopiles</taxon>
        <taxon>Oomycota</taxon>
        <taxon>Peronosporomycetes</taxon>
        <taxon>Peronosporales</taxon>
        <taxon>Peronosporaceae</taxon>
        <taxon>Phytophthora</taxon>
    </lineage>
</organism>
<sequence>MSFASISAVIFGSYHPPGGLAFTSVAPYGTMMAPPFGLASPCSRSQCPTSPPSISYSRSNMPALSSPCPWDKESPWSDSSSNRSSC</sequence>
<keyword evidence="3" id="KW-1185">Reference proteome</keyword>
<dbReference type="EMBL" id="QXFT01004018">
    <property type="protein sequence ID" value="KAE9280856.1"/>
    <property type="molecule type" value="Genomic_DNA"/>
</dbReference>
<feature type="compositionally biased region" description="Polar residues" evidence="1">
    <location>
        <begin position="42"/>
        <end position="63"/>
    </location>
</feature>
<dbReference type="AlphaFoldDB" id="A0A6A4BYN9"/>
<accession>A0A6A4BYN9</accession>
<evidence type="ECO:0000256" key="1">
    <source>
        <dbReference type="SAM" id="MobiDB-lite"/>
    </source>
</evidence>